<comment type="cofactor">
    <cofactor evidence="1 9">
        <name>FAD</name>
        <dbReference type="ChEBI" id="CHEBI:57692"/>
    </cofactor>
</comment>
<dbReference type="InterPro" id="IPR020946">
    <property type="entry name" value="Flavin_mOase-like"/>
</dbReference>
<dbReference type="OrthoDB" id="66881at2759"/>
<evidence type="ECO:0000313" key="11">
    <source>
        <dbReference type="Proteomes" id="UP000236161"/>
    </source>
</evidence>
<dbReference type="EMBL" id="KZ452040">
    <property type="protein sequence ID" value="PKA49043.1"/>
    <property type="molecule type" value="Genomic_DNA"/>
</dbReference>
<dbReference type="GO" id="GO:0009851">
    <property type="term" value="P:auxin biosynthetic process"/>
    <property type="evidence" value="ECO:0007669"/>
    <property type="project" value="TreeGrafter"/>
</dbReference>
<keyword evidence="4 9" id="KW-0274">FAD</keyword>
<dbReference type="Proteomes" id="UP000236161">
    <property type="component" value="Unassembled WGS sequence"/>
</dbReference>
<dbReference type="FunFam" id="3.50.50.60:FF:000100">
    <property type="entry name" value="Flavin-containing monooxygenase"/>
    <property type="match status" value="1"/>
</dbReference>
<dbReference type="GO" id="GO:0004499">
    <property type="term" value="F:N,N-dimethylaniline monooxygenase activity"/>
    <property type="evidence" value="ECO:0007669"/>
    <property type="project" value="InterPro"/>
</dbReference>
<keyword evidence="10" id="KW-0670">Pyruvate</keyword>
<keyword evidence="6 9" id="KW-0560">Oxidoreductase</keyword>
<dbReference type="Gene3D" id="3.50.50.60">
    <property type="entry name" value="FAD/NAD(P)-binding domain"/>
    <property type="match status" value="1"/>
</dbReference>
<organism evidence="10 11">
    <name type="scientific">Apostasia shenzhenica</name>
    <dbReference type="NCBI Taxonomy" id="1088818"/>
    <lineage>
        <taxon>Eukaryota</taxon>
        <taxon>Viridiplantae</taxon>
        <taxon>Streptophyta</taxon>
        <taxon>Embryophyta</taxon>
        <taxon>Tracheophyta</taxon>
        <taxon>Spermatophyta</taxon>
        <taxon>Magnoliopsida</taxon>
        <taxon>Liliopsida</taxon>
        <taxon>Asparagales</taxon>
        <taxon>Orchidaceae</taxon>
        <taxon>Apostasioideae</taxon>
        <taxon>Apostasia</taxon>
    </lineage>
</organism>
<evidence type="ECO:0000256" key="4">
    <source>
        <dbReference type="ARBA" id="ARBA00022827"/>
    </source>
</evidence>
<evidence type="ECO:0000256" key="5">
    <source>
        <dbReference type="ARBA" id="ARBA00022857"/>
    </source>
</evidence>
<dbReference type="GO" id="GO:0103075">
    <property type="term" value="F:indole-3-pyruvate monooxygenase activity"/>
    <property type="evidence" value="ECO:0007669"/>
    <property type="project" value="UniProtKB-EC"/>
</dbReference>
<evidence type="ECO:0000256" key="2">
    <source>
        <dbReference type="ARBA" id="ARBA00009183"/>
    </source>
</evidence>
<keyword evidence="5" id="KW-0521">NADP</keyword>
<dbReference type="GO" id="GO:0050661">
    <property type="term" value="F:NADP binding"/>
    <property type="evidence" value="ECO:0007669"/>
    <property type="project" value="InterPro"/>
</dbReference>
<dbReference type="PANTHER" id="PTHR43539">
    <property type="entry name" value="FLAVIN-BINDING MONOOXYGENASE-LIKE PROTEIN (AFU_ORTHOLOGUE AFUA_4G09220)"/>
    <property type="match status" value="1"/>
</dbReference>
<reference evidence="10 11" key="1">
    <citation type="journal article" date="2017" name="Nature">
        <title>The Apostasia genome and the evolution of orchids.</title>
        <authorList>
            <person name="Zhang G.Q."/>
            <person name="Liu K.W."/>
            <person name="Li Z."/>
            <person name="Lohaus R."/>
            <person name="Hsiao Y.Y."/>
            <person name="Niu S.C."/>
            <person name="Wang J.Y."/>
            <person name="Lin Y.C."/>
            <person name="Xu Q."/>
            <person name="Chen L.J."/>
            <person name="Yoshida K."/>
            <person name="Fujiwara S."/>
            <person name="Wang Z.W."/>
            <person name="Zhang Y.Q."/>
            <person name="Mitsuda N."/>
            <person name="Wang M."/>
            <person name="Liu G.H."/>
            <person name="Pecoraro L."/>
            <person name="Huang H.X."/>
            <person name="Xiao X.J."/>
            <person name="Lin M."/>
            <person name="Wu X.Y."/>
            <person name="Wu W.L."/>
            <person name="Chen Y.Y."/>
            <person name="Chang S.B."/>
            <person name="Sakamoto S."/>
            <person name="Ohme-Takagi M."/>
            <person name="Yagi M."/>
            <person name="Zeng S.J."/>
            <person name="Shen C.Y."/>
            <person name="Yeh C.M."/>
            <person name="Luo Y.B."/>
            <person name="Tsai W.C."/>
            <person name="Van de Peer Y."/>
            <person name="Liu Z.J."/>
        </authorList>
    </citation>
    <scope>NUCLEOTIDE SEQUENCE [LARGE SCALE GENOMIC DNA]</scope>
    <source>
        <strain evidence="11">cv. Shenzhen</strain>
        <tissue evidence="10">Stem</tissue>
    </source>
</reference>
<evidence type="ECO:0000256" key="7">
    <source>
        <dbReference type="ARBA" id="ARBA00023033"/>
    </source>
</evidence>
<evidence type="ECO:0000256" key="6">
    <source>
        <dbReference type="ARBA" id="ARBA00023002"/>
    </source>
</evidence>
<dbReference type="PRINTS" id="PR00469">
    <property type="entry name" value="PNDRDTASEII"/>
</dbReference>
<accession>A0A2I0A0G9</accession>
<dbReference type="PROSITE" id="PS51257">
    <property type="entry name" value="PROKAR_LIPOPROTEIN"/>
    <property type="match status" value="1"/>
</dbReference>
<dbReference type="STRING" id="1088818.A0A2I0A0G9"/>
<comment type="catalytic activity">
    <reaction evidence="8">
        <text>indole-3-pyruvate + NADPH + O2 + H(+) = (indol-3-yl)acetate + CO2 + NADP(+) + H2O</text>
        <dbReference type="Rhea" id="RHEA:34331"/>
        <dbReference type="ChEBI" id="CHEBI:15377"/>
        <dbReference type="ChEBI" id="CHEBI:15378"/>
        <dbReference type="ChEBI" id="CHEBI:15379"/>
        <dbReference type="ChEBI" id="CHEBI:16526"/>
        <dbReference type="ChEBI" id="CHEBI:17640"/>
        <dbReference type="ChEBI" id="CHEBI:30854"/>
        <dbReference type="ChEBI" id="CHEBI:57783"/>
        <dbReference type="ChEBI" id="CHEBI:58349"/>
        <dbReference type="EC" id="1.14.13.168"/>
    </reaction>
</comment>
<evidence type="ECO:0000256" key="3">
    <source>
        <dbReference type="ARBA" id="ARBA00022630"/>
    </source>
</evidence>
<evidence type="ECO:0000256" key="8">
    <source>
        <dbReference type="ARBA" id="ARBA00047707"/>
    </source>
</evidence>
<keyword evidence="7 9" id="KW-0503">Monooxygenase</keyword>
<keyword evidence="11" id="KW-1185">Reference proteome</keyword>
<dbReference type="PANTHER" id="PTHR43539:SF78">
    <property type="entry name" value="FLAVIN-CONTAINING MONOOXYGENASE"/>
    <property type="match status" value="1"/>
</dbReference>
<dbReference type="AlphaFoldDB" id="A0A2I0A0G9"/>
<proteinExistence type="inferred from homology"/>
<dbReference type="InterPro" id="IPR036188">
    <property type="entry name" value="FAD/NAD-bd_sf"/>
</dbReference>
<gene>
    <name evidence="10" type="primary">YUC4</name>
    <name evidence="10" type="ORF">AXF42_Ash010727</name>
</gene>
<dbReference type="EC" id="1.-.-.-" evidence="9"/>
<sequence>MASPAPKATLVPGPIIVGGGPSGLAAAACLAAVGIPATVLEKSDDVAPLWRNWTYDRLTLHLPKQFCELPLMGFPASYPKYPTKDQFISYLKSYAAAFGITPRFGCSVERADFDAAEGLWRVRTPGEEFIGKWLVVATGENAEPLVPEFPGISKFSGELMHSSEYKSGEVFEGKKVLVVGCGNSGMEICLDLCRHNARPSMVVRNNVHVLPREMMGCSTFGIAMALRKWLPLKLVDSILLFMAQMKLGNTEPLGLRRPKAGPIELKDLTGKTPVIDVGALSLIKSGMIKVTEGVREMTREGAKFVDGKEEEFDSIILATGYKSCVPLWLKGGGGGHFTEEGLPKAPFPKGWKGKNGLYAVGFTRRGILGTSFDARNIARDIKLQWHVARS</sequence>
<dbReference type="InterPro" id="IPR050982">
    <property type="entry name" value="Auxin_biosynth/cation_transpt"/>
</dbReference>
<evidence type="ECO:0000256" key="9">
    <source>
        <dbReference type="RuleBase" id="RU361177"/>
    </source>
</evidence>
<comment type="similarity">
    <text evidence="2 9">Belongs to the FMO family.</text>
</comment>
<dbReference type="Pfam" id="PF00743">
    <property type="entry name" value="FMO-like"/>
    <property type="match status" value="1"/>
</dbReference>
<dbReference type="PRINTS" id="PR00368">
    <property type="entry name" value="FADPNR"/>
</dbReference>
<protein>
    <recommendedName>
        <fullName evidence="9">Flavin-containing monooxygenase</fullName>
        <ecNumber evidence="9">1.-.-.-</ecNumber>
    </recommendedName>
</protein>
<evidence type="ECO:0000256" key="1">
    <source>
        <dbReference type="ARBA" id="ARBA00001974"/>
    </source>
</evidence>
<keyword evidence="3 9" id="KW-0285">Flavoprotein</keyword>
<dbReference type="SUPFAM" id="SSF51905">
    <property type="entry name" value="FAD/NAD(P)-binding domain"/>
    <property type="match status" value="2"/>
</dbReference>
<name>A0A2I0A0G9_9ASPA</name>
<evidence type="ECO:0000313" key="10">
    <source>
        <dbReference type="EMBL" id="PKA49043.1"/>
    </source>
</evidence>
<dbReference type="GO" id="GO:0050660">
    <property type="term" value="F:flavin adenine dinucleotide binding"/>
    <property type="evidence" value="ECO:0007669"/>
    <property type="project" value="InterPro"/>
</dbReference>